<evidence type="ECO:0000256" key="2">
    <source>
        <dbReference type="SAM" id="SignalP"/>
    </source>
</evidence>
<dbReference type="Proteomes" id="UP000245802">
    <property type="component" value="Chromosome"/>
</dbReference>
<feature type="chain" id="PRO_5016406655" evidence="2">
    <location>
        <begin position="23"/>
        <end position="413"/>
    </location>
</feature>
<dbReference type="Pfam" id="PF05150">
    <property type="entry name" value="Legionella_OMP"/>
    <property type="match status" value="1"/>
</dbReference>
<dbReference type="EMBL" id="CP025958">
    <property type="protein sequence ID" value="AWM40471.1"/>
    <property type="molecule type" value="Genomic_DNA"/>
</dbReference>
<gene>
    <name evidence="3" type="ORF">C1280_28130</name>
</gene>
<dbReference type="OrthoDB" id="269322at2"/>
<dbReference type="RefSeq" id="WP_010046781.1">
    <property type="nucleotide sequence ID" value="NZ_CP025958.1"/>
</dbReference>
<name>A0A2Z3H6E4_9BACT</name>
<feature type="signal peptide" evidence="2">
    <location>
        <begin position="1"/>
        <end position="22"/>
    </location>
</feature>
<dbReference type="InterPro" id="IPR007825">
    <property type="entry name" value="Major_OMP_Legionella"/>
</dbReference>
<accession>A0A2Z3H6E4</accession>
<protein>
    <submittedName>
        <fullName evidence="3">Uncharacterized protein</fullName>
    </submittedName>
</protein>
<organism evidence="3 4">
    <name type="scientific">Gemmata obscuriglobus</name>
    <dbReference type="NCBI Taxonomy" id="114"/>
    <lineage>
        <taxon>Bacteria</taxon>
        <taxon>Pseudomonadati</taxon>
        <taxon>Planctomycetota</taxon>
        <taxon>Planctomycetia</taxon>
        <taxon>Gemmatales</taxon>
        <taxon>Gemmataceae</taxon>
        <taxon>Gemmata</taxon>
    </lineage>
</organism>
<feature type="region of interest" description="Disordered" evidence="1">
    <location>
        <begin position="28"/>
        <end position="61"/>
    </location>
</feature>
<evidence type="ECO:0000313" key="4">
    <source>
        <dbReference type="Proteomes" id="UP000245802"/>
    </source>
</evidence>
<proteinExistence type="predicted"/>
<dbReference type="AlphaFoldDB" id="A0A2Z3H6E4"/>
<evidence type="ECO:0000313" key="3">
    <source>
        <dbReference type="EMBL" id="AWM40471.1"/>
    </source>
</evidence>
<dbReference type="KEGG" id="gog:C1280_28130"/>
<sequence length="413" mass="43392">MRYVRSLLGVGALLVGAGGAAAQPGAFPGAGERAPGGAPSAPVSAPASLPPVSTVPPGTAPAAPVRSLAALSDDHLPVKDLTPHGGFGDIHPPADHGHHEVSGALNAVVPSHGGWYVSAEYLLMRPRTSDLDFAVRNTAATGLATTGPIDSLKYQLGSGIRAGLGYVFDGGKWEATFQYTYHTAGGDSTVFAPAAAANPAANTVPSSAVLFPTLTRPGLTDRALSATATADLDYQLFDMAAGRRFVISDNLAVRALAGFRFADIRQTFNAFYDGSDARRAAVKTRSRFEGFGPTLGAEGTLAAEYGFHLYARGQFGFLSGRSTNQVLETNDSGATTYVNVRNDTQREVPFGTVALGLGWQYRTIALRAGYEVTHWQDIFSRPRFTDDVGQGKVINRPSSLSLEGLFIQASVIY</sequence>
<evidence type="ECO:0000256" key="1">
    <source>
        <dbReference type="SAM" id="MobiDB-lite"/>
    </source>
</evidence>
<keyword evidence="4" id="KW-1185">Reference proteome</keyword>
<reference evidence="3 4" key="1">
    <citation type="submission" date="2018-01" db="EMBL/GenBank/DDBJ databases">
        <title>G. obscuriglobus.</title>
        <authorList>
            <person name="Franke J."/>
            <person name="Blomberg W."/>
            <person name="Selmecki A."/>
        </authorList>
    </citation>
    <scope>NUCLEOTIDE SEQUENCE [LARGE SCALE GENOMIC DNA]</scope>
    <source>
        <strain evidence="3 4">DSM 5831</strain>
    </source>
</reference>
<keyword evidence="2" id="KW-0732">Signal</keyword>